<sequence>MRLRPVLLAAVAAATMATVLTGCSSSNEDKVRTALSEYLDEVGEQDYREACGYVDSTAKQKLGGDCASALGKRYADLSTDVRDDLDEIDVNDVQVKGSTATVRDGDLEVEETTKTTKKDKNGKKKTTTRTSHHAAPDVSSGSGFTLVKSGENWLVRDGI</sequence>
<proteinExistence type="predicted"/>
<feature type="chain" id="PRO_5046411946" description="Lipoprotein" evidence="2">
    <location>
        <begin position="18"/>
        <end position="159"/>
    </location>
</feature>
<feature type="compositionally biased region" description="Basic and acidic residues" evidence="1">
    <location>
        <begin position="103"/>
        <end position="119"/>
    </location>
</feature>
<evidence type="ECO:0000256" key="2">
    <source>
        <dbReference type="SAM" id="SignalP"/>
    </source>
</evidence>
<comment type="caution">
    <text evidence="3">The sequence shown here is derived from an EMBL/GenBank/DDBJ whole genome shotgun (WGS) entry which is preliminary data.</text>
</comment>
<accession>A0ABN0V3H1</accession>
<feature type="signal peptide" evidence="2">
    <location>
        <begin position="1"/>
        <end position="17"/>
    </location>
</feature>
<reference evidence="3 4" key="1">
    <citation type="journal article" date="2019" name="Int. J. Syst. Evol. Microbiol.">
        <title>The Global Catalogue of Microorganisms (GCM) 10K type strain sequencing project: providing services to taxonomists for standard genome sequencing and annotation.</title>
        <authorList>
            <consortium name="The Broad Institute Genomics Platform"/>
            <consortium name="The Broad Institute Genome Sequencing Center for Infectious Disease"/>
            <person name="Wu L."/>
            <person name="Ma J."/>
        </authorList>
    </citation>
    <scope>NUCLEOTIDE SEQUENCE [LARGE SCALE GENOMIC DNA]</scope>
    <source>
        <strain evidence="3 4">JCM 10425</strain>
    </source>
</reference>
<feature type="region of interest" description="Disordered" evidence="1">
    <location>
        <begin position="102"/>
        <end position="143"/>
    </location>
</feature>
<feature type="compositionally biased region" description="Basic residues" evidence="1">
    <location>
        <begin position="120"/>
        <end position="132"/>
    </location>
</feature>
<organism evidence="3 4">
    <name type="scientific">Cryptosporangium japonicum</name>
    <dbReference type="NCBI Taxonomy" id="80872"/>
    <lineage>
        <taxon>Bacteria</taxon>
        <taxon>Bacillati</taxon>
        <taxon>Actinomycetota</taxon>
        <taxon>Actinomycetes</taxon>
        <taxon>Cryptosporangiales</taxon>
        <taxon>Cryptosporangiaceae</taxon>
        <taxon>Cryptosporangium</taxon>
    </lineage>
</organism>
<dbReference type="PROSITE" id="PS51257">
    <property type="entry name" value="PROKAR_LIPOPROTEIN"/>
    <property type="match status" value="1"/>
</dbReference>
<evidence type="ECO:0000313" key="3">
    <source>
        <dbReference type="EMBL" id="GAA0273008.1"/>
    </source>
</evidence>
<gene>
    <name evidence="3" type="ORF">GCM10009539_70560</name>
</gene>
<evidence type="ECO:0000256" key="1">
    <source>
        <dbReference type="SAM" id="MobiDB-lite"/>
    </source>
</evidence>
<name>A0ABN0V3H1_9ACTN</name>
<keyword evidence="2" id="KW-0732">Signal</keyword>
<dbReference type="Proteomes" id="UP001500967">
    <property type="component" value="Unassembled WGS sequence"/>
</dbReference>
<protein>
    <recommendedName>
        <fullName evidence="5">Lipoprotein</fullName>
    </recommendedName>
</protein>
<dbReference type="RefSeq" id="WP_344653288.1">
    <property type="nucleotide sequence ID" value="NZ_BAAAGX010000032.1"/>
</dbReference>
<keyword evidence="4" id="KW-1185">Reference proteome</keyword>
<dbReference type="EMBL" id="BAAAGX010000032">
    <property type="protein sequence ID" value="GAA0273008.1"/>
    <property type="molecule type" value="Genomic_DNA"/>
</dbReference>
<evidence type="ECO:0008006" key="5">
    <source>
        <dbReference type="Google" id="ProtNLM"/>
    </source>
</evidence>
<evidence type="ECO:0000313" key="4">
    <source>
        <dbReference type="Proteomes" id="UP001500967"/>
    </source>
</evidence>